<dbReference type="EMBL" id="KB706202">
    <property type="protein sequence ID" value="EMR68649.1"/>
    <property type="molecule type" value="Genomic_DNA"/>
</dbReference>
<proteinExistence type="predicted"/>
<feature type="region of interest" description="Disordered" evidence="1">
    <location>
        <begin position="125"/>
        <end position="207"/>
    </location>
</feature>
<feature type="region of interest" description="Disordered" evidence="1">
    <location>
        <begin position="375"/>
        <end position="402"/>
    </location>
</feature>
<dbReference type="KEGG" id="ela:UCREL1_4342"/>
<organism evidence="2 3">
    <name type="scientific">Eutypa lata (strain UCR-EL1)</name>
    <name type="common">Grapevine dieback disease fungus</name>
    <name type="synonym">Eutypa armeniacae</name>
    <dbReference type="NCBI Taxonomy" id="1287681"/>
    <lineage>
        <taxon>Eukaryota</taxon>
        <taxon>Fungi</taxon>
        <taxon>Dikarya</taxon>
        <taxon>Ascomycota</taxon>
        <taxon>Pezizomycotina</taxon>
        <taxon>Sordariomycetes</taxon>
        <taxon>Xylariomycetidae</taxon>
        <taxon>Xylariales</taxon>
        <taxon>Diatrypaceae</taxon>
        <taxon>Eutypa</taxon>
    </lineage>
</organism>
<feature type="region of interest" description="Disordered" evidence="1">
    <location>
        <begin position="1"/>
        <end position="43"/>
    </location>
</feature>
<dbReference type="GO" id="GO:0016853">
    <property type="term" value="F:isomerase activity"/>
    <property type="evidence" value="ECO:0007669"/>
    <property type="project" value="UniProtKB-KW"/>
</dbReference>
<reference evidence="3" key="1">
    <citation type="journal article" date="2013" name="Genome Announc.">
        <title>Draft genome sequence of the grapevine dieback fungus Eutypa lata UCR-EL1.</title>
        <authorList>
            <person name="Blanco-Ulate B."/>
            <person name="Rolshausen P.E."/>
            <person name="Cantu D."/>
        </authorList>
    </citation>
    <scope>NUCLEOTIDE SEQUENCE [LARGE SCALE GENOMIC DNA]</scope>
    <source>
        <strain evidence="3">UCR-EL1</strain>
    </source>
</reference>
<dbReference type="Pfam" id="PF01803">
    <property type="entry name" value="LIM_bind"/>
    <property type="match status" value="1"/>
</dbReference>
<feature type="compositionally biased region" description="Low complexity" evidence="1">
    <location>
        <begin position="7"/>
        <end position="24"/>
    </location>
</feature>
<dbReference type="Proteomes" id="UP000012174">
    <property type="component" value="Unassembled WGS sequence"/>
</dbReference>
<sequence length="599" mass="65363">MAHNPSQPGAQPGMPQQMAAAHMGVSGPGGQVNPAAMMGGGMAPGAGPNAHAMHHLNPQMFQQQQQFALANNPNMVALQQQRVLQQRQLMAQQMGYGNIGANGIPMNMNMNAAQFAAMRNNNMRQVGMPPHMQQAHLQQQGQHPNPQQHAQMMAQQIAMQQHQQAANNQMQQGGQPHPTQANQPQQPQGPNQHPNQPQNQPQQPNPQMLHTNAAQQHQLANNIQHQLQQQQKNAELKGHCLLKLMLFAEHLSGYPGTSKQYEIAQPALARYFHTHFTSGMRNMQLTFDKGTVDKSLSNGSHFIENPKASLIYWYDNSHVVANGSLRASFDPEQKIELLEFHTESHDEYISRKMVIERALPAHNWVKDWHKVNSQDTKLSPEISKKGKSKVLKSPQNPPPDLDLPDSAVKHKMGITEAVFQFLEIVEVMGQMNSSTQPLFQFYHTHPNLSPIDALKGYVSSSIPDTSRQGVVVNGQHQGNIPPGPRTPNFAQFPMGASPAATHLQLPGSPSMGSPAQGHMQAPGMALQQSQQGTNSSGPSANTSPASNKRRRPSGVKTEDESGAPTPASMGAGPQVNGVTMAGKKPPTPRMQKRLKGNPA</sequence>
<accession>M7SQD5</accession>
<feature type="compositionally biased region" description="Polar residues" evidence="1">
    <location>
        <begin position="526"/>
        <end position="546"/>
    </location>
</feature>
<feature type="compositionally biased region" description="Basic residues" evidence="1">
    <location>
        <begin position="590"/>
        <end position="599"/>
    </location>
</feature>
<dbReference type="PANTHER" id="PTHR10378">
    <property type="entry name" value="LIM DOMAIN-BINDING PROTEIN"/>
    <property type="match status" value="1"/>
</dbReference>
<keyword evidence="3" id="KW-1185">Reference proteome</keyword>
<dbReference type="OrthoDB" id="774557at2759"/>
<evidence type="ECO:0000256" key="1">
    <source>
        <dbReference type="SAM" id="MobiDB-lite"/>
    </source>
</evidence>
<keyword evidence="2" id="KW-0413">Isomerase</keyword>
<evidence type="ECO:0000313" key="3">
    <source>
        <dbReference type="Proteomes" id="UP000012174"/>
    </source>
</evidence>
<feature type="region of interest" description="Disordered" evidence="1">
    <location>
        <begin position="472"/>
        <end position="599"/>
    </location>
</feature>
<gene>
    <name evidence="2" type="ORF">UCREL1_4342</name>
</gene>
<dbReference type="OMA" id="WVKDWHK"/>
<name>M7SQD5_EUTLA</name>
<dbReference type="eggNOG" id="ENOG502S0PM">
    <property type="taxonomic scope" value="Eukaryota"/>
</dbReference>
<dbReference type="AlphaFoldDB" id="M7SQD5"/>
<dbReference type="STRING" id="1287681.M7SQD5"/>
<dbReference type="HOGENOM" id="CLU_009804_0_0_1"/>
<dbReference type="InterPro" id="IPR029005">
    <property type="entry name" value="LIM-bd/SEUSS"/>
</dbReference>
<protein>
    <submittedName>
        <fullName evidence="2">Putative topoisomerase ii-associated protein pat1 protein</fullName>
    </submittedName>
</protein>
<evidence type="ECO:0000313" key="2">
    <source>
        <dbReference type="EMBL" id="EMR68649.1"/>
    </source>
</evidence>